<keyword evidence="2 6" id="KW-0812">Transmembrane</keyword>
<dbReference type="Proteomes" id="UP000694865">
    <property type="component" value="Unplaced"/>
</dbReference>
<dbReference type="GeneID" id="100372599"/>
<feature type="compositionally biased region" description="Basic and acidic residues" evidence="7">
    <location>
        <begin position="263"/>
        <end position="273"/>
    </location>
</feature>
<dbReference type="Pfam" id="PF01062">
    <property type="entry name" value="Bestrophin"/>
    <property type="match status" value="1"/>
</dbReference>
<comment type="similarity">
    <text evidence="5 6">Belongs to the anion channel-forming bestrophin (TC 1.A.46) family. Calcium-sensitive chloride channel subfamily.</text>
</comment>
<comment type="subcellular location">
    <subcellularLocation>
        <location evidence="6">Cell membrane</location>
        <topology evidence="6">Multi-pass membrane protein</topology>
    </subcellularLocation>
    <subcellularLocation>
        <location evidence="1">Membrane</location>
    </subcellularLocation>
</comment>
<feature type="chain" id="PRO_5047277167" description="Bestrophin homolog" evidence="8">
    <location>
        <begin position="25"/>
        <end position="317"/>
    </location>
</feature>
<name>A0ABM0N048_SACKO</name>
<reference evidence="10" key="1">
    <citation type="submission" date="2025-08" db="UniProtKB">
        <authorList>
            <consortium name="RefSeq"/>
        </authorList>
    </citation>
    <scope>IDENTIFICATION</scope>
    <source>
        <tissue evidence="10">Testes</tissue>
    </source>
</reference>
<dbReference type="InterPro" id="IPR000615">
    <property type="entry name" value="Bestrophin"/>
</dbReference>
<dbReference type="InterPro" id="IPR021134">
    <property type="entry name" value="Bestrophin-like"/>
</dbReference>
<dbReference type="PANTHER" id="PTHR10736:SF0">
    <property type="entry name" value="BESTROPHIN HOMOLOG"/>
    <property type="match status" value="1"/>
</dbReference>
<evidence type="ECO:0000256" key="2">
    <source>
        <dbReference type="ARBA" id="ARBA00022692"/>
    </source>
</evidence>
<evidence type="ECO:0000256" key="7">
    <source>
        <dbReference type="SAM" id="MobiDB-lite"/>
    </source>
</evidence>
<keyword evidence="9" id="KW-1185">Reference proteome</keyword>
<evidence type="ECO:0000256" key="8">
    <source>
        <dbReference type="SAM" id="SignalP"/>
    </source>
</evidence>
<keyword evidence="8" id="KW-0732">Signal</keyword>
<keyword evidence="3 6" id="KW-1133">Transmembrane helix</keyword>
<proteinExistence type="inferred from homology"/>
<dbReference type="PANTHER" id="PTHR10736">
    <property type="entry name" value="BESTROPHIN"/>
    <property type="match status" value="1"/>
</dbReference>
<keyword evidence="6" id="KW-0813">Transport</keyword>
<evidence type="ECO:0000256" key="1">
    <source>
        <dbReference type="ARBA" id="ARBA00004370"/>
    </source>
</evidence>
<feature type="signal peptide" evidence="8">
    <location>
        <begin position="1"/>
        <end position="24"/>
    </location>
</feature>
<accession>A0ABM0N048</accession>
<keyword evidence="6" id="KW-0869">Chloride channel</keyword>
<feature type="region of interest" description="Disordered" evidence="7">
    <location>
        <begin position="250"/>
        <end position="273"/>
    </location>
</feature>
<keyword evidence="6" id="KW-0868">Chloride</keyword>
<keyword evidence="6" id="KW-0407">Ion channel</keyword>
<evidence type="ECO:0000256" key="5">
    <source>
        <dbReference type="ARBA" id="ARBA00034769"/>
    </source>
</evidence>
<keyword evidence="6" id="KW-0406">Ion transport</keyword>
<sequence>MPTPHVKWWLPISWCCNLVGRLKADGKVDGEMADLLLKEIQAHRQACGAMMDYDWISIPLVYTQVVTIATYTFFLAKLFSSQFLESSTEVDLYFPIILVFEFLFYFGWLKVAEVIINPYGDDDDDFEINYILDRTYQIGLLIVDDCYDMVPELEKDKYWVTPDFCLPNCKSTTADNQGKAWLGSTVPGGLLLSAKHFILGHTWNGFAKNINHKYSAAKVALQMTPGVDPQTEISASSDYDQTWAAKREAGFNGNDDDIPMQELPDKSIDDKPRKYELRLSKKGPSNDTVEVKMPCGVCLGIKEGTLKEVEHLDHPTK</sequence>
<feature type="transmembrane region" description="Helical" evidence="6">
    <location>
        <begin position="60"/>
        <end position="80"/>
    </location>
</feature>
<organism evidence="9 10">
    <name type="scientific">Saccoglossus kowalevskii</name>
    <name type="common">Acorn worm</name>
    <dbReference type="NCBI Taxonomy" id="10224"/>
    <lineage>
        <taxon>Eukaryota</taxon>
        <taxon>Metazoa</taxon>
        <taxon>Hemichordata</taxon>
        <taxon>Enteropneusta</taxon>
        <taxon>Harrimaniidae</taxon>
        <taxon>Saccoglossus</taxon>
    </lineage>
</organism>
<evidence type="ECO:0000256" key="4">
    <source>
        <dbReference type="ARBA" id="ARBA00023136"/>
    </source>
</evidence>
<protein>
    <recommendedName>
        <fullName evidence="6">Bestrophin homolog</fullName>
    </recommendedName>
</protein>
<comment type="function">
    <text evidence="6">Forms chloride channels.</text>
</comment>
<evidence type="ECO:0000256" key="3">
    <source>
        <dbReference type="ARBA" id="ARBA00022989"/>
    </source>
</evidence>
<keyword evidence="4 6" id="KW-0472">Membrane</keyword>
<dbReference type="RefSeq" id="XP_006825639.1">
    <property type="nucleotide sequence ID" value="XM_006825576.1"/>
</dbReference>
<evidence type="ECO:0000256" key="6">
    <source>
        <dbReference type="RuleBase" id="RU363126"/>
    </source>
</evidence>
<evidence type="ECO:0000313" key="9">
    <source>
        <dbReference type="Proteomes" id="UP000694865"/>
    </source>
</evidence>
<evidence type="ECO:0000313" key="10">
    <source>
        <dbReference type="RefSeq" id="XP_006825639.1"/>
    </source>
</evidence>
<gene>
    <name evidence="10" type="primary">LOC100372599</name>
</gene>
<keyword evidence="6" id="KW-1003">Cell membrane</keyword>
<feature type="transmembrane region" description="Helical" evidence="6">
    <location>
        <begin position="92"/>
        <end position="109"/>
    </location>
</feature>